<sequence>MKELIRHFESLIAVLVAWTFPEDPQPLVKDFIGVNESCALSHRLTGTQHYRVSQGNDSVIDAAKLHRDKLQTQKPFRLGHNFLFPRD</sequence>
<protein>
    <submittedName>
        <fullName evidence="1">Uncharacterized protein</fullName>
    </submittedName>
</protein>
<name>A0A0E9R7T6_ANGAN</name>
<evidence type="ECO:0000313" key="1">
    <source>
        <dbReference type="EMBL" id="JAH25184.1"/>
    </source>
</evidence>
<organism evidence="1">
    <name type="scientific">Anguilla anguilla</name>
    <name type="common">European freshwater eel</name>
    <name type="synonym">Muraena anguilla</name>
    <dbReference type="NCBI Taxonomy" id="7936"/>
    <lineage>
        <taxon>Eukaryota</taxon>
        <taxon>Metazoa</taxon>
        <taxon>Chordata</taxon>
        <taxon>Craniata</taxon>
        <taxon>Vertebrata</taxon>
        <taxon>Euteleostomi</taxon>
        <taxon>Actinopterygii</taxon>
        <taxon>Neopterygii</taxon>
        <taxon>Teleostei</taxon>
        <taxon>Anguilliformes</taxon>
        <taxon>Anguillidae</taxon>
        <taxon>Anguilla</taxon>
    </lineage>
</organism>
<proteinExistence type="predicted"/>
<accession>A0A0E9R7T6</accession>
<dbReference type="EMBL" id="GBXM01083393">
    <property type="protein sequence ID" value="JAH25184.1"/>
    <property type="molecule type" value="Transcribed_RNA"/>
</dbReference>
<reference evidence="1" key="2">
    <citation type="journal article" date="2015" name="Fish Shellfish Immunol.">
        <title>Early steps in the European eel (Anguilla anguilla)-Vibrio vulnificus interaction in the gills: Role of the RtxA13 toxin.</title>
        <authorList>
            <person name="Callol A."/>
            <person name="Pajuelo D."/>
            <person name="Ebbesson L."/>
            <person name="Teles M."/>
            <person name="MacKenzie S."/>
            <person name="Amaro C."/>
        </authorList>
    </citation>
    <scope>NUCLEOTIDE SEQUENCE</scope>
</reference>
<reference evidence="1" key="1">
    <citation type="submission" date="2014-11" db="EMBL/GenBank/DDBJ databases">
        <authorList>
            <person name="Amaro Gonzalez C."/>
        </authorList>
    </citation>
    <scope>NUCLEOTIDE SEQUENCE</scope>
</reference>
<dbReference type="AlphaFoldDB" id="A0A0E9R7T6"/>